<organism evidence="1 2">
    <name type="scientific">Pyrococcus horikoshii (strain ATCC 700860 / DSM 12428 / JCM 9974 / NBRC 100139 / OT-3)</name>
    <dbReference type="NCBI Taxonomy" id="70601"/>
    <lineage>
        <taxon>Archaea</taxon>
        <taxon>Methanobacteriati</taxon>
        <taxon>Methanobacteriota</taxon>
        <taxon>Thermococci</taxon>
        <taxon>Thermococcales</taxon>
        <taxon>Thermococcaceae</taxon>
        <taxon>Pyrococcus</taxon>
    </lineage>
</organism>
<dbReference type="eggNOG" id="arCOG05882">
    <property type="taxonomic scope" value="Archaea"/>
</dbReference>
<evidence type="ECO:0008006" key="3">
    <source>
        <dbReference type="Google" id="ProtNLM"/>
    </source>
</evidence>
<dbReference type="Proteomes" id="UP000000752">
    <property type="component" value="Chromosome"/>
</dbReference>
<dbReference type="InterPro" id="IPR014729">
    <property type="entry name" value="Rossmann-like_a/b/a_fold"/>
</dbReference>
<sequence length="204" mass="23302">MGTGGHAESVDTRNGRGSEGETVGLFSNIILRRFRDIAPIYEEILKAYKEFLLTEEELEIPTVTRILIPLDRYSDPLPESVIEYISSFPGSRVGLIYVIDEDVCRVIRETIGDKDAEIFREKEFKKGEETLNATKKLIEDLNLNHIISSQIKIGNKATIIEHESEDYDILIVSRYYGATMVKTYQVSPIVFRILQNVEKPVIIY</sequence>
<dbReference type="EnsemblBacteria" id="BAA31036">
    <property type="protein sequence ID" value="BAA31036"/>
    <property type="gene ID" value="BAA31036"/>
</dbReference>
<dbReference type="SUPFAM" id="SSF52402">
    <property type="entry name" value="Adenine nucleotide alpha hydrolases-like"/>
    <property type="match status" value="1"/>
</dbReference>
<evidence type="ECO:0000313" key="1">
    <source>
        <dbReference type="EMBL" id="BAA31036.1"/>
    </source>
</evidence>
<evidence type="ECO:0000313" key="2">
    <source>
        <dbReference type="Proteomes" id="UP000000752"/>
    </source>
</evidence>
<gene>
    <name evidence="1" type="ordered locus">PH1911</name>
</gene>
<dbReference type="AlphaFoldDB" id="O59574"/>
<accession>O59574</accession>
<reference evidence="1 2" key="1">
    <citation type="journal article" date="1998" name="DNA Res.">
        <title>Complete sequence and gene organization of the genome of a hyper-thermophilic archaebacterium, Pyrococcus horikoshii OT3.</title>
        <authorList>
            <person name="Kawarabayasi Y."/>
            <person name="Sawada M."/>
            <person name="Horikawa H."/>
            <person name="Haikawa Y."/>
            <person name="Hino Y."/>
            <person name="Yamamoto S."/>
            <person name="Sekine M."/>
            <person name="Baba S."/>
            <person name="Kosugi H."/>
            <person name="Hosoyama A."/>
            <person name="Nagai Y."/>
            <person name="Sakai M."/>
            <person name="Ogura K."/>
            <person name="Otuka R."/>
            <person name="Nakazawa H."/>
            <person name="Takamiya M."/>
            <person name="Ohfuku Y."/>
            <person name="Funahashi T."/>
            <person name="Tanaka T."/>
            <person name="Kudoh Y."/>
            <person name="Yamazaki J."/>
            <person name="Kushida N."/>
            <person name="Oguchi A."/>
            <person name="Aoki K."/>
            <person name="Nakamura Y."/>
            <person name="Robb T.F."/>
            <person name="Horikoshi K."/>
            <person name="Masuchi Y."/>
            <person name="Shizuya H."/>
            <person name="Kikuchi H."/>
        </authorList>
    </citation>
    <scope>NUCLEOTIDE SEQUENCE [LARGE SCALE GENOMIC DNA]</scope>
    <source>
        <strain evidence="2">ATCC 700860 / DSM 12428 / JCM 9974 / NBRC 100139 / OT-3</strain>
    </source>
</reference>
<dbReference type="KEGG" id="pho:PH1911"/>
<name>O59574_PYRHO</name>
<protein>
    <recommendedName>
        <fullName evidence="3">UspA domain-containing protein</fullName>
    </recommendedName>
</protein>
<proteinExistence type="predicted"/>
<dbReference type="STRING" id="70601.gene:9378921"/>
<dbReference type="EMBL" id="BA000001">
    <property type="protein sequence ID" value="BAA31036.1"/>
    <property type="molecule type" value="Genomic_DNA"/>
</dbReference>
<keyword evidence="2" id="KW-1185">Reference proteome</keyword>
<dbReference type="PIR" id="E71205">
    <property type="entry name" value="E71205"/>
</dbReference>
<dbReference type="Gene3D" id="3.40.50.620">
    <property type="entry name" value="HUPs"/>
    <property type="match status" value="1"/>
</dbReference>